<evidence type="ECO:0000313" key="3">
    <source>
        <dbReference type="Proteomes" id="UP000008144"/>
    </source>
</evidence>
<dbReference type="EMBL" id="EAAA01002177">
    <property type="status" value="NOT_ANNOTATED_CDS"/>
    <property type="molecule type" value="Genomic_DNA"/>
</dbReference>
<feature type="region of interest" description="Disordered" evidence="1">
    <location>
        <begin position="1"/>
        <end position="50"/>
    </location>
</feature>
<dbReference type="HOGENOM" id="CLU_2704103_0_0_1"/>
<keyword evidence="3" id="KW-1185">Reference proteome</keyword>
<reference evidence="2" key="3">
    <citation type="submission" date="2025-08" db="UniProtKB">
        <authorList>
            <consortium name="Ensembl"/>
        </authorList>
    </citation>
    <scope>IDENTIFICATION</scope>
</reference>
<feature type="compositionally biased region" description="Acidic residues" evidence="1">
    <location>
        <begin position="1"/>
        <end position="12"/>
    </location>
</feature>
<dbReference type="AlphaFoldDB" id="H2Y2Y6"/>
<evidence type="ECO:0000313" key="2">
    <source>
        <dbReference type="Ensembl" id="ENSCINP00000036271.1"/>
    </source>
</evidence>
<dbReference type="Proteomes" id="UP000008144">
    <property type="component" value="Chromosome 5"/>
</dbReference>
<proteinExistence type="predicted"/>
<accession>H2Y2Y6</accession>
<reference evidence="2" key="2">
    <citation type="journal article" date="2008" name="Genome Biol.">
        <title>Improved genome assembly and evidence-based global gene model set for the chordate Ciona intestinalis: new insight into intron and operon populations.</title>
        <authorList>
            <person name="Satou Y."/>
            <person name="Mineta K."/>
            <person name="Ogasawara M."/>
            <person name="Sasakura Y."/>
            <person name="Shoguchi E."/>
            <person name="Ueno K."/>
            <person name="Yamada L."/>
            <person name="Matsumoto J."/>
            <person name="Wasserscheid J."/>
            <person name="Dewar K."/>
            <person name="Wiley G.B."/>
            <person name="Macmil S.L."/>
            <person name="Roe B.A."/>
            <person name="Zeller R.W."/>
            <person name="Hastings K.E."/>
            <person name="Lemaire P."/>
            <person name="Lindquist E."/>
            <person name="Endo T."/>
            <person name="Hotta K."/>
            <person name="Inaba K."/>
        </authorList>
    </citation>
    <scope>NUCLEOTIDE SEQUENCE [LARGE SCALE GENOMIC DNA]</scope>
    <source>
        <strain evidence="2">wild type</strain>
    </source>
</reference>
<sequence length="73" mass="7883">MIEEWSSDEDELGIINDPGFGSGLSTPEVDHASLGAALSASPWQQEEGGKLERDFQQMESFMMDGVSSDSNSD</sequence>
<dbReference type="Ensembl" id="ENSCINT00000031246.1">
    <property type="protein sequence ID" value="ENSCINP00000036271.1"/>
    <property type="gene ID" value="ENSCING00000020794.1"/>
</dbReference>
<evidence type="ECO:0000256" key="1">
    <source>
        <dbReference type="SAM" id="MobiDB-lite"/>
    </source>
</evidence>
<dbReference type="InParanoid" id="H2Y2Y6"/>
<organism evidence="2 3">
    <name type="scientific">Ciona intestinalis</name>
    <name type="common">Transparent sea squirt</name>
    <name type="synonym">Ascidia intestinalis</name>
    <dbReference type="NCBI Taxonomy" id="7719"/>
    <lineage>
        <taxon>Eukaryota</taxon>
        <taxon>Metazoa</taxon>
        <taxon>Chordata</taxon>
        <taxon>Tunicata</taxon>
        <taxon>Ascidiacea</taxon>
        <taxon>Phlebobranchia</taxon>
        <taxon>Cionidae</taxon>
        <taxon>Ciona</taxon>
    </lineage>
</organism>
<reference evidence="3" key="1">
    <citation type="journal article" date="2002" name="Science">
        <title>The draft genome of Ciona intestinalis: insights into chordate and vertebrate origins.</title>
        <authorList>
            <person name="Dehal P."/>
            <person name="Satou Y."/>
            <person name="Campbell R.K."/>
            <person name="Chapman J."/>
            <person name="Degnan B."/>
            <person name="De Tomaso A."/>
            <person name="Davidson B."/>
            <person name="Di Gregorio A."/>
            <person name="Gelpke M."/>
            <person name="Goodstein D.M."/>
            <person name="Harafuji N."/>
            <person name="Hastings K.E."/>
            <person name="Ho I."/>
            <person name="Hotta K."/>
            <person name="Huang W."/>
            <person name="Kawashima T."/>
            <person name="Lemaire P."/>
            <person name="Martinez D."/>
            <person name="Meinertzhagen I.A."/>
            <person name="Necula S."/>
            <person name="Nonaka M."/>
            <person name="Putnam N."/>
            <person name="Rash S."/>
            <person name="Saiga H."/>
            <person name="Satake M."/>
            <person name="Terry A."/>
            <person name="Yamada L."/>
            <person name="Wang H.G."/>
            <person name="Awazu S."/>
            <person name="Azumi K."/>
            <person name="Boore J."/>
            <person name="Branno M."/>
            <person name="Chin-Bow S."/>
            <person name="DeSantis R."/>
            <person name="Doyle S."/>
            <person name="Francino P."/>
            <person name="Keys D.N."/>
            <person name="Haga S."/>
            <person name="Hayashi H."/>
            <person name="Hino K."/>
            <person name="Imai K.S."/>
            <person name="Inaba K."/>
            <person name="Kano S."/>
            <person name="Kobayashi K."/>
            <person name="Kobayashi M."/>
            <person name="Lee B.I."/>
            <person name="Makabe K.W."/>
            <person name="Manohar C."/>
            <person name="Matassi G."/>
            <person name="Medina M."/>
            <person name="Mochizuki Y."/>
            <person name="Mount S."/>
            <person name="Morishita T."/>
            <person name="Miura S."/>
            <person name="Nakayama A."/>
            <person name="Nishizaka S."/>
            <person name="Nomoto H."/>
            <person name="Ohta F."/>
            <person name="Oishi K."/>
            <person name="Rigoutsos I."/>
            <person name="Sano M."/>
            <person name="Sasaki A."/>
            <person name="Sasakura Y."/>
            <person name="Shoguchi E."/>
            <person name="Shin-i T."/>
            <person name="Spagnuolo A."/>
            <person name="Stainier D."/>
            <person name="Suzuki M.M."/>
            <person name="Tassy O."/>
            <person name="Takatori N."/>
            <person name="Tokuoka M."/>
            <person name="Yagi K."/>
            <person name="Yoshizaki F."/>
            <person name="Wada S."/>
            <person name="Zhang C."/>
            <person name="Hyatt P.D."/>
            <person name="Larimer F."/>
            <person name="Detter C."/>
            <person name="Doggett N."/>
            <person name="Glavina T."/>
            <person name="Hawkins T."/>
            <person name="Richardson P."/>
            <person name="Lucas S."/>
            <person name="Kohara Y."/>
            <person name="Levine M."/>
            <person name="Satoh N."/>
            <person name="Rokhsar D.S."/>
        </authorList>
    </citation>
    <scope>NUCLEOTIDE SEQUENCE [LARGE SCALE GENOMIC DNA]</scope>
</reference>
<protein>
    <submittedName>
        <fullName evidence="2">Uncharacterized protein</fullName>
    </submittedName>
</protein>
<reference evidence="2" key="4">
    <citation type="submission" date="2025-09" db="UniProtKB">
        <authorList>
            <consortium name="Ensembl"/>
        </authorList>
    </citation>
    <scope>IDENTIFICATION</scope>
</reference>
<name>H2Y2Y6_CIOIN</name>